<evidence type="ECO:0000313" key="1">
    <source>
        <dbReference type="EMBL" id="ESN98883.1"/>
    </source>
</evidence>
<gene>
    <name evidence="2" type="primary">20199543</name>
    <name evidence="1" type="ORF">HELRODRAFT_162347</name>
</gene>
<reference evidence="2" key="3">
    <citation type="submission" date="2015-06" db="UniProtKB">
        <authorList>
            <consortium name="EnsemblMetazoa"/>
        </authorList>
    </citation>
    <scope>IDENTIFICATION</scope>
</reference>
<dbReference type="EMBL" id="AMQM01001071">
    <property type="status" value="NOT_ANNOTATED_CDS"/>
    <property type="molecule type" value="Genomic_DNA"/>
</dbReference>
<dbReference type="KEGG" id="hro:HELRODRAFT_162347"/>
<dbReference type="EMBL" id="KB097143">
    <property type="protein sequence ID" value="ESN98883.1"/>
    <property type="molecule type" value="Genomic_DNA"/>
</dbReference>
<dbReference type="AlphaFoldDB" id="T1ESJ3"/>
<accession>T1ESJ3</accession>
<dbReference type="InParanoid" id="T1ESJ3"/>
<reference evidence="3" key="1">
    <citation type="submission" date="2012-12" db="EMBL/GenBank/DDBJ databases">
        <authorList>
            <person name="Hellsten U."/>
            <person name="Grimwood J."/>
            <person name="Chapman J.A."/>
            <person name="Shapiro H."/>
            <person name="Aerts A."/>
            <person name="Otillar R.P."/>
            <person name="Terry A.Y."/>
            <person name="Boore J.L."/>
            <person name="Simakov O."/>
            <person name="Marletaz F."/>
            <person name="Cho S.-J."/>
            <person name="Edsinger-Gonzales E."/>
            <person name="Havlak P."/>
            <person name="Kuo D.-H."/>
            <person name="Larsson T."/>
            <person name="Lv J."/>
            <person name="Arendt D."/>
            <person name="Savage R."/>
            <person name="Osoegawa K."/>
            <person name="de Jong P."/>
            <person name="Lindberg D.R."/>
            <person name="Seaver E.C."/>
            <person name="Weisblat D.A."/>
            <person name="Putnam N.H."/>
            <person name="Grigoriev I.V."/>
            <person name="Rokhsar D.S."/>
        </authorList>
    </citation>
    <scope>NUCLEOTIDE SEQUENCE</scope>
</reference>
<protein>
    <submittedName>
        <fullName evidence="1 2">Uncharacterized protein</fullName>
    </submittedName>
</protein>
<dbReference type="RefSeq" id="XP_009022826.1">
    <property type="nucleotide sequence ID" value="XM_009024578.1"/>
</dbReference>
<keyword evidence="3" id="KW-1185">Reference proteome</keyword>
<dbReference type="HOGENOM" id="CLU_1679845_0_0_1"/>
<evidence type="ECO:0000313" key="3">
    <source>
        <dbReference type="Proteomes" id="UP000015101"/>
    </source>
</evidence>
<name>T1ESJ3_HELRO</name>
<sequence length="157" mass="18319">MLQSNPSTSTLIHLLNVRWSDQTFFKRNNAFICDSTLNGAERIPHNISLSLSVRSFSSCSSLFLYERKQQESVYRGHSISQEPTLESRQYFNISIFSLQTFCCEGRIENYFTFEGPHMYMNSKFFQPGRKFFKICGFFFDHNAWLTTFLANKASRAV</sequence>
<organism evidence="2 3">
    <name type="scientific">Helobdella robusta</name>
    <name type="common">Californian leech</name>
    <dbReference type="NCBI Taxonomy" id="6412"/>
    <lineage>
        <taxon>Eukaryota</taxon>
        <taxon>Metazoa</taxon>
        <taxon>Spiralia</taxon>
        <taxon>Lophotrochozoa</taxon>
        <taxon>Annelida</taxon>
        <taxon>Clitellata</taxon>
        <taxon>Hirudinea</taxon>
        <taxon>Rhynchobdellida</taxon>
        <taxon>Glossiphoniidae</taxon>
        <taxon>Helobdella</taxon>
    </lineage>
</organism>
<dbReference type="GeneID" id="20199543"/>
<dbReference type="Proteomes" id="UP000015101">
    <property type="component" value="Unassembled WGS sequence"/>
</dbReference>
<reference evidence="1 3" key="2">
    <citation type="journal article" date="2013" name="Nature">
        <title>Insights into bilaterian evolution from three spiralian genomes.</title>
        <authorList>
            <person name="Simakov O."/>
            <person name="Marletaz F."/>
            <person name="Cho S.J."/>
            <person name="Edsinger-Gonzales E."/>
            <person name="Havlak P."/>
            <person name="Hellsten U."/>
            <person name="Kuo D.H."/>
            <person name="Larsson T."/>
            <person name="Lv J."/>
            <person name="Arendt D."/>
            <person name="Savage R."/>
            <person name="Osoegawa K."/>
            <person name="de Jong P."/>
            <person name="Grimwood J."/>
            <person name="Chapman J.A."/>
            <person name="Shapiro H."/>
            <person name="Aerts A."/>
            <person name="Otillar R.P."/>
            <person name="Terry A.Y."/>
            <person name="Boore J.L."/>
            <person name="Grigoriev I.V."/>
            <person name="Lindberg D.R."/>
            <person name="Seaver E.C."/>
            <person name="Weisblat D.A."/>
            <person name="Putnam N.H."/>
            <person name="Rokhsar D.S."/>
        </authorList>
    </citation>
    <scope>NUCLEOTIDE SEQUENCE</scope>
</reference>
<dbReference type="CTD" id="20199543"/>
<evidence type="ECO:0000313" key="2">
    <source>
        <dbReference type="EnsemblMetazoa" id="HelroP162347"/>
    </source>
</evidence>
<proteinExistence type="predicted"/>
<dbReference type="EnsemblMetazoa" id="HelroT162347">
    <property type="protein sequence ID" value="HelroP162347"/>
    <property type="gene ID" value="HelroG162347"/>
</dbReference>